<keyword evidence="2" id="KW-0442">Lipid degradation</keyword>
<dbReference type="InterPro" id="IPR002641">
    <property type="entry name" value="PNPLA_dom"/>
</dbReference>
<keyword evidence="1" id="KW-0378">Hydrolase</keyword>
<dbReference type="PANTHER" id="PTHR14226:SF44">
    <property type="entry name" value="TRIACYLGLYCEROL LIPASE 3"/>
    <property type="match status" value="1"/>
</dbReference>
<dbReference type="InterPro" id="IPR021771">
    <property type="entry name" value="Triacylglycerol_lipase_N"/>
</dbReference>
<keyword evidence="8" id="KW-1185">Reference proteome</keyword>
<dbReference type="Gene3D" id="3.40.1090.10">
    <property type="entry name" value="Cytosolic phospholipase A2 catalytic domain"/>
    <property type="match status" value="1"/>
</dbReference>
<reference evidence="7 8" key="1">
    <citation type="journal article" date="2012" name="G3 (Bethesda)">
        <title>Pichia sorbitophila, an interspecies yeast hybrid reveals early steps of genome resolution following polyploidization.</title>
        <authorList>
            <person name="Leh Louis V."/>
            <person name="Despons L."/>
            <person name="Friedrich A."/>
            <person name="Martin T."/>
            <person name="Durrens P."/>
            <person name="Casaregola S."/>
            <person name="Neuveglise C."/>
            <person name="Fairhead C."/>
            <person name="Marck C."/>
            <person name="Cruz J.A."/>
            <person name="Straub M.L."/>
            <person name="Kugler V."/>
            <person name="Sacerdot C."/>
            <person name="Uzunov Z."/>
            <person name="Thierry A."/>
            <person name="Weiss S."/>
            <person name="Bleykasten C."/>
            <person name="De Montigny J."/>
            <person name="Jacques N."/>
            <person name="Jung P."/>
            <person name="Lemaire M."/>
            <person name="Mallet S."/>
            <person name="Morel G."/>
            <person name="Richard G.F."/>
            <person name="Sarkar A."/>
            <person name="Savel G."/>
            <person name="Schacherer J."/>
            <person name="Seret M.L."/>
            <person name="Talla E."/>
            <person name="Samson G."/>
            <person name="Jubin C."/>
            <person name="Poulain J."/>
            <person name="Vacherie B."/>
            <person name="Barbe V."/>
            <person name="Pelletier E."/>
            <person name="Sherman D.J."/>
            <person name="Westhof E."/>
            <person name="Weissenbach J."/>
            <person name="Baret P.V."/>
            <person name="Wincker P."/>
            <person name="Gaillardin C."/>
            <person name="Dujon B."/>
            <person name="Souciet J.L."/>
        </authorList>
    </citation>
    <scope>NUCLEOTIDE SEQUENCE [LARGE SCALE GENOMIC DNA]</scope>
    <source>
        <strain evidence="8">ATCC MYA-4447 / BCRC 22081 / CBS 7064 / NBRC 10061 / NRRL Y-12695</strain>
    </source>
</reference>
<keyword evidence="5" id="KW-0472">Membrane</keyword>
<dbReference type="GO" id="GO:0004806">
    <property type="term" value="F:triacylglycerol lipase activity"/>
    <property type="evidence" value="ECO:0007669"/>
    <property type="project" value="InterPro"/>
</dbReference>
<dbReference type="GO" id="GO:0016042">
    <property type="term" value="P:lipid catabolic process"/>
    <property type="evidence" value="ECO:0007669"/>
    <property type="project" value="UniProtKB-KW"/>
</dbReference>
<dbReference type="InterPro" id="IPR016035">
    <property type="entry name" value="Acyl_Trfase/lysoPLipase"/>
</dbReference>
<dbReference type="eggNOG" id="KOG2214">
    <property type="taxonomic scope" value="Eukaryota"/>
</dbReference>
<dbReference type="SUPFAM" id="SSF52151">
    <property type="entry name" value="FabD/lysophospholipase-like"/>
    <property type="match status" value="1"/>
</dbReference>
<evidence type="ECO:0000259" key="6">
    <source>
        <dbReference type="PROSITE" id="PS51635"/>
    </source>
</evidence>
<evidence type="ECO:0000256" key="2">
    <source>
        <dbReference type="ARBA" id="ARBA00022963"/>
    </source>
</evidence>
<dbReference type="Pfam" id="PF01734">
    <property type="entry name" value="Patatin"/>
    <property type="match status" value="1"/>
</dbReference>
<evidence type="ECO:0000256" key="5">
    <source>
        <dbReference type="SAM" id="Phobius"/>
    </source>
</evidence>
<feature type="domain" description="PNPLA" evidence="6">
    <location>
        <begin position="211"/>
        <end position="392"/>
    </location>
</feature>
<evidence type="ECO:0000313" key="8">
    <source>
        <dbReference type="Proteomes" id="UP000005222"/>
    </source>
</evidence>
<comment type="caution">
    <text evidence="4">Lacks conserved residue(s) required for the propagation of feature annotation.</text>
</comment>
<proteinExistence type="predicted"/>
<gene>
    <name evidence="7" type="primary">Piso0_000172</name>
    <name evidence="7" type="ORF">GNLVRS01_PISO0B03675g</name>
</gene>
<keyword evidence="5" id="KW-0812">Transmembrane</keyword>
<dbReference type="InParanoid" id="G8YTA0"/>
<dbReference type="Pfam" id="PF11815">
    <property type="entry name" value="DUF3336"/>
    <property type="match status" value="1"/>
</dbReference>
<dbReference type="EMBL" id="FO082058">
    <property type="protein sequence ID" value="CCE73151.1"/>
    <property type="molecule type" value="Genomic_DNA"/>
</dbReference>
<dbReference type="OMA" id="SIVPWPH"/>
<evidence type="ECO:0000256" key="4">
    <source>
        <dbReference type="PROSITE-ProRule" id="PRU01161"/>
    </source>
</evidence>
<dbReference type="CDD" id="cd07229">
    <property type="entry name" value="Pat_TGL3_like"/>
    <property type="match status" value="1"/>
</dbReference>
<dbReference type="AlphaFoldDB" id="G8YTA0"/>
<protein>
    <submittedName>
        <fullName evidence="7">Piso0_000172 protein</fullName>
    </submittedName>
</protein>
<accession>G8YTA0</accession>
<organism evidence="7 8">
    <name type="scientific">Pichia sorbitophila (strain ATCC MYA-4447 / BCRC 22081 / CBS 7064 / NBRC 10061 / NRRL Y-12695)</name>
    <name type="common">Hybrid yeast</name>
    <dbReference type="NCBI Taxonomy" id="559304"/>
    <lineage>
        <taxon>Eukaryota</taxon>
        <taxon>Fungi</taxon>
        <taxon>Dikarya</taxon>
        <taxon>Ascomycota</taxon>
        <taxon>Saccharomycotina</taxon>
        <taxon>Pichiomycetes</taxon>
        <taxon>Debaryomycetaceae</taxon>
        <taxon>Millerozyma</taxon>
    </lineage>
</organism>
<dbReference type="STRING" id="559304.G8YTA0"/>
<dbReference type="PANTHER" id="PTHR14226">
    <property type="entry name" value="NEUROPATHY TARGET ESTERASE/SWISS CHEESE D.MELANOGASTER"/>
    <property type="match status" value="1"/>
</dbReference>
<dbReference type="FunCoup" id="G8YTA0">
    <property type="interactions" value="67"/>
</dbReference>
<sequence>MFSLEHESMINKTSHRYVLVAIRNVVDHTPWFIWAIIDFILDICMFWIRKAYEIYTRKDPLREYEKNIKNAKTYNEWKKIARKIDRFTHMDIWRQNLVSKLYDYVLINERLKQLREARLDNNDEMIISLLRSGLIRNFGGIARKRLYIKSYLGTKYQIEEYIDEVLDCLAYLSSSITSRKRKNKDEYISNTKQLKLEFFNDVKQSFGSTALLLQGGSLFGLCHLGVIRALYFKRLLPKIIGGSAVGAAIASLVCSLDDEELTQMLWSVVDTMGDIDAYNRDVDKRFGNVIENVVGKGYSQDVLIFLEFVRDTVGDITFEEAYSKTGRILNIVVHPSHSCIPSLLNHITAPNVVIWTAIYASTGTGVLSDDVQLCIKDLDNCIVPKFPEINIKFLKPEEVSYSQHYFVGKQRNDSTQGIRNFRFEKGSPYARLTELFNVNHFIISLARPYLAPLISRDLEHIPHSKLTYKDKLNKKRSDDVHVGQHRKKEDDIYYDRTRLSLNGIENKADTMGQSFFTKVKTLTGMEIQHRIEVMNKLGLLSNLIKRICIDEKPSTPQSLTSIREVVLVPELTFLLKDFGKVFDIHKTMENIPYWVLVGERSVWPLFPLLRVRCSVEFTLDDFYSIQRTKTK</sequence>
<dbReference type="PROSITE" id="PS51635">
    <property type="entry name" value="PNPLA"/>
    <property type="match status" value="1"/>
</dbReference>
<evidence type="ECO:0000256" key="3">
    <source>
        <dbReference type="ARBA" id="ARBA00023098"/>
    </source>
</evidence>
<dbReference type="GO" id="GO:0006641">
    <property type="term" value="P:triglyceride metabolic process"/>
    <property type="evidence" value="ECO:0007669"/>
    <property type="project" value="UniProtKB-ARBA"/>
</dbReference>
<keyword evidence="3" id="KW-0443">Lipid metabolism</keyword>
<keyword evidence="5" id="KW-1133">Transmembrane helix</keyword>
<feature type="transmembrane region" description="Helical" evidence="5">
    <location>
        <begin position="31"/>
        <end position="48"/>
    </location>
</feature>
<evidence type="ECO:0000256" key="1">
    <source>
        <dbReference type="ARBA" id="ARBA00022801"/>
    </source>
</evidence>
<dbReference type="Proteomes" id="UP000005222">
    <property type="component" value="Chromosome B"/>
</dbReference>
<name>G8YTA0_PICSO</name>
<dbReference type="InterPro" id="IPR050301">
    <property type="entry name" value="NTE"/>
</dbReference>
<dbReference type="OrthoDB" id="10049244at2759"/>
<evidence type="ECO:0000313" key="7">
    <source>
        <dbReference type="EMBL" id="CCE73151.1"/>
    </source>
</evidence>
<dbReference type="HOGENOM" id="CLU_009031_5_0_1"/>